<reference evidence="1" key="1">
    <citation type="journal article" date="2020" name="Stud. Mycol.">
        <title>101 Dothideomycetes genomes: a test case for predicting lifestyles and emergence of pathogens.</title>
        <authorList>
            <person name="Haridas S."/>
            <person name="Albert R."/>
            <person name="Binder M."/>
            <person name="Bloem J."/>
            <person name="Labutti K."/>
            <person name="Salamov A."/>
            <person name="Andreopoulos B."/>
            <person name="Baker S."/>
            <person name="Barry K."/>
            <person name="Bills G."/>
            <person name="Bluhm B."/>
            <person name="Cannon C."/>
            <person name="Castanera R."/>
            <person name="Culley D."/>
            <person name="Daum C."/>
            <person name="Ezra D."/>
            <person name="Gonzalez J."/>
            <person name="Henrissat B."/>
            <person name="Kuo A."/>
            <person name="Liang C."/>
            <person name="Lipzen A."/>
            <person name="Lutzoni F."/>
            <person name="Magnuson J."/>
            <person name="Mondo S."/>
            <person name="Nolan M."/>
            <person name="Ohm R."/>
            <person name="Pangilinan J."/>
            <person name="Park H.-J."/>
            <person name="Ramirez L."/>
            <person name="Alfaro M."/>
            <person name="Sun H."/>
            <person name="Tritt A."/>
            <person name="Yoshinaga Y."/>
            <person name="Zwiers L.-H."/>
            <person name="Turgeon B."/>
            <person name="Goodwin S."/>
            <person name="Spatafora J."/>
            <person name="Crous P."/>
            <person name="Grigoriev I."/>
        </authorList>
    </citation>
    <scope>NUCLEOTIDE SEQUENCE</scope>
    <source>
        <strain evidence="1">CBS 123094</strain>
    </source>
</reference>
<accession>A0A6A5WYJ4</accession>
<evidence type="ECO:0000313" key="2">
    <source>
        <dbReference type="Proteomes" id="UP000799779"/>
    </source>
</evidence>
<organism evidence="1 2">
    <name type="scientific">Amniculicola lignicola CBS 123094</name>
    <dbReference type="NCBI Taxonomy" id="1392246"/>
    <lineage>
        <taxon>Eukaryota</taxon>
        <taxon>Fungi</taxon>
        <taxon>Dikarya</taxon>
        <taxon>Ascomycota</taxon>
        <taxon>Pezizomycotina</taxon>
        <taxon>Dothideomycetes</taxon>
        <taxon>Pleosporomycetidae</taxon>
        <taxon>Pleosporales</taxon>
        <taxon>Amniculicolaceae</taxon>
        <taxon>Amniculicola</taxon>
    </lineage>
</organism>
<keyword evidence="2" id="KW-1185">Reference proteome</keyword>
<name>A0A6A5WYJ4_9PLEO</name>
<gene>
    <name evidence="1" type="ORF">P154DRAFT_422781</name>
</gene>
<dbReference type="EMBL" id="ML977560">
    <property type="protein sequence ID" value="KAF2006218.1"/>
    <property type="molecule type" value="Genomic_DNA"/>
</dbReference>
<feature type="non-terminal residue" evidence="1">
    <location>
        <position position="308"/>
    </location>
</feature>
<dbReference type="AlphaFoldDB" id="A0A6A5WYJ4"/>
<dbReference type="OrthoDB" id="10254945at2759"/>
<dbReference type="Proteomes" id="UP000799779">
    <property type="component" value="Unassembled WGS sequence"/>
</dbReference>
<evidence type="ECO:0000313" key="1">
    <source>
        <dbReference type="EMBL" id="KAF2006218.1"/>
    </source>
</evidence>
<proteinExistence type="predicted"/>
<sequence length="308" mass="35964">MLVHWANAKEEDRFFLWNDPVAPAPELDNPIHPIFHLPNWPEVNPAVYQNMQQALRLASMFLRYDSTIEFFVSPLLGNTLIDSQSGRRYLSNPLSNKTHEQKGLVLKQVYRGLQCLSHCVKFCFIPVEGGKFWGRTKMESDLRPSHTSECPPFFSHHHSAKFEFRKHYLDFYQHQYASSSVYDQVRQDFSFATTIVHEVTHAVGVMRRGDYNEPCIRLDHPSPEHGYAWENFMFGGIHNPLDRISSKVGFFTRKAWAKDEDMKRLGREWGCVPYSYVAQWFRKDTWELIEDHGPTAIPPPHIPLKLQT</sequence>
<protein>
    <submittedName>
        <fullName evidence="1">Uncharacterized protein</fullName>
    </submittedName>
</protein>